<dbReference type="OrthoDB" id="10690265at2759"/>
<protein>
    <submittedName>
        <fullName evidence="2">Uncharacterized protein</fullName>
    </submittedName>
</protein>
<dbReference type="GO" id="GO:0045504">
    <property type="term" value="F:dynein heavy chain binding"/>
    <property type="evidence" value="ECO:0007669"/>
    <property type="project" value="InterPro"/>
</dbReference>
<feature type="region of interest" description="Disordered" evidence="1">
    <location>
        <begin position="1"/>
        <end position="79"/>
    </location>
</feature>
<dbReference type="PANTHER" id="PTHR16022">
    <property type="entry name" value="WD REPEAT DOMAIN 60"/>
    <property type="match status" value="1"/>
</dbReference>
<name>A0A2V0PGU1_9CHLO</name>
<feature type="compositionally biased region" description="Acidic residues" evidence="1">
    <location>
        <begin position="1"/>
        <end position="23"/>
    </location>
</feature>
<dbReference type="GO" id="GO:0005929">
    <property type="term" value="C:cilium"/>
    <property type="evidence" value="ECO:0007669"/>
    <property type="project" value="GOC"/>
</dbReference>
<gene>
    <name evidence="2" type="ORF">Rsub_11849</name>
</gene>
<proteinExistence type="predicted"/>
<dbReference type="PANTHER" id="PTHR16022:SF0">
    <property type="entry name" value="CYTOPLASMIC DYNEIN 2 INTERMEDIATE CHAIN 1"/>
    <property type="match status" value="1"/>
</dbReference>
<comment type="caution">
    <text evidence="2">The sequence shown here is derived from an EMBL/GenBank/DDBJ whole genome shotgun (WGS) entry which is preliminary data.</text>
</comment>
<dbReference type="InterPro" id="IPR042505">
    <property type="entry name" value="DYNC2I1"/>
</dbReference>
<reference evidence="2 3" key="1">
    <citation type="journal article" date="2018" name="Sci. Rep.">
        <title>Raphidocelis subcapitata (=Pseudokirchneriella subcapitata) provides an insight into genome evolution and environmental adaptations in the Sphaeropleales.</title>
        <authorList>
            <person name="Suzuki S."/>
            <person name="Yamaguchi H."/>
            <person name="Nakajima N."/>
            <person name="Kawachi M."/>
        </authorList>
    </citation>
    <scope>NUCLEOTIDE SEQUENCE [LARGE SCALE GENOMIC DNA]</scope>
    <source>
        <strain evidence="2 3">NIES-35</strain>
    </source>
</reference>
<evidence type="ECO:0000256" key="1">
    <source>
        <dbReference type="SAM" id="MobiDB-lite"/>
    </source>
</evidence>
<dbReference type="GO" id="GO:0042073">
    <property type="term" value="P:intraciliary transport"/>
    <property type="evidence" value="ECO:0007669"/>
    <property type="project" value="InterPro"/>
</dbReference>
<evidence type="ECO:0000313" key="2">
    <source>
        <dbReference type="EMBL" id="GBF99078.1"/>
    </source>
</evidence>
<dbReference type="STRING" id="307507.A0A2V0PGU1"/>
<dbReference type="Proteomes" id="UP000247498">
    <property type="component" value="Unassembled WGS sequence"/>
</dbReference>
<keyword evidence="3" id="KW-1185">Reference proteome</keyword>
<dbReference type="AlphaFoldDB" id="A0A2V0PGU1"/>
<feature type="compositionally biased region" description="Low complexity" evidence="1">
    <location>
        <begin position="36"/>
        <end position="67"/>
    </location>
</feature>
<sequence>MSQGSYEDDFDEYDEDFDSEDEPGAQSPAAPKHHGTATAAATAAAKAAAQPVPAQQQQQQRQEPQQHSRGLFGGFEPPPALRHAARIRSDADRSAAARQLVASRARMQQVQLQLTPLCELWACRALTLYELMVRGQGAFTRRRCRAAQTRVPGDDVADGEAQSEAVDCAEASCQAPDCAAGDLSAKGAAAARCSPVGPRAPQIRGSGAVSSAAPGTWQQGDASRLARLGGFLDWAAAQVVGEMERRPVTALLEASISGGGGSGVSFARRPSDSAAAAATGGAPLQGSRELGWAPLLAGWRPVAACSPQLQGGGTAQEAAEEVCVAYRPARQTRGDAQQQGLGMLPGRGLLAVWALEAGRADRLDGRGRGSASANQSAGQLPAAVLVSEAAPVAATYGTGAAAGVVIAATDDGALCAWDLAERPRRRDAVSVGGASVAARPPSFTSAAAALRDGGSATPAEPPAAIAAVAPAAAARAGAGAGACGCSVVVLGVWGGVSVWSARLLAAADAEAAEVDPGVRPGSRLILVHTHDCPPPGAAAARPRQLAAPAAEPSRDACTAPRPGGAVCATCLALVPGEGQQLLVGTAAGTVLRGARFGAAPPPRVYTPDEPRPPLAALAAALNGGLGSGGEGGDQLSAACSGAAVTAVAVSPFRPDCFLSARADGSLALHSLARSAAARTWRPAAGGGAPLAAVRWSPARAAAAVSVDARGGLLLWDFARDAKAPVSSLQLPQPLPAGPAAAACVAFELVPSSRGGALAAVAAFADGRVLWRALPDWLWRPQPGDGDALAALLA</sequence>
<dbReference type="EMBL" id="BDRX01000144">
    <property type="protein sequence ID" value="GBF99078.1"/>
    <property type="molecule type" value="Genomic_DNA"/>
</dbReference>
<dbReference type="GO" id="GO:0005868">
    <property type="term" value="C:cytoplasmic dynein complex"/>
    <property type="evidence" value="ECO:0007669"/>
    <property type="project" value="InterPro"/>
</dbReference>
<evidence type="ECO:0000313" key="3">
    <source>
        <dbReference type="Proteomes" id="UP000247498"/>
    </source>
</evidence>
<organism evidence="2 3">
    <name type="scientific">Raphidocelis subcapitata</name>
    <dbReference type="NCBI Taxonomy" id="307507"/>
    <lineage>
        <taxon>Eukaryota</taxon>
        <taxon>Viridiplantae</taxon>
        <taxon>Chlorophyta</taxon>
        <taxon>core chlorophytes</taxon>
        <taxon>Chlorophyceae</taxon>
        <taxon>CS clade</taxon>
        <taxon>Sphaeropleales</taxon>
        <taxon>Selenastraceae</taxon>
        <taxon>Raphidocelis</taxon>
    </lineage>
</organism>
<accession>A0A2V0PGU1</accession>
<dbReference type="InterPro" id="IPR011047">
    <property type="entry name" value="Quinoprotein_ADH-like_sf"/>
</dbReference>
<dbReference type="InParanoid" id="A0A2V0PGU1"/>
<dbReference type="Gene3D" id="2.130.10.10">
    <property type="entry name" value="YVTN repeat-like/Quinoprotein amine dehydrogenase"/>
    <property type="match status" value="1"/>
</dbReference>
<dbReference type="GO" id="GO:0045503">
    <property type="term" value="F:dynein light chain binding"/>
    <property type="evidence" value="ECO:0007669"/>
    <property type="project" value="InterPro"/>
</dbReference>
<dbReference type="InterPro" id="IPR015943">
    <property type="entry name" value="WD40/YVTN_repeat-like_dom_sf"/>
</dbReference>
<dbReference type="SUPFAM" id="SSF50998">
    <property type="entry name" value="Quinoprotein alcohol dehydrogenase-like"/>
    <property type="match status" value="1"/>
</dbReference>